<evidence type="ECO:0000313" key="3">
    <source>
        <dbReference type="Proteomes" id="UP001516023"/>
    </source>
</evidence>
<feature type="compositionally biased region" description="Polar residues" evidence="1">
    <location>
        <begin position="20"/>
        <end position="38"/>
    </location>
</feature>
<feature type="region of interest" description="Disordered" evidence="1">
    <location>
        <begin position="60"/>
        <end position="148"/>
    </location>
</feature>
<gene>
    <name evidence="2" type="ORF">HJC23_006522</name>
</gene>
<dbReference type="EMBL" id="JABMIG020000321">
    <property type="protein sequence ID" value="KAL3781298.1"/>
    <property type="molecule type" value="Genomic_DNA"/>
</dbReference>
<proteinExistence type="predicted"/>
<sequence>MGCASSRHAVDHNAFAKNEAGSSKTLATSATVDDASTQARMNELYEDAFQRRIERRISSHVSDVDRSDEKSELSDEDHSIYESNICDREKRHPTVIDEEGIKVMSPPSNRPDPPCREDYNQNSIHGRNDSNKPTRPAPTKDISHKYPDPKSVIYPNGILDENVEDRICSIFASLSEIQATLAMEGRMSTDDKWEKIEGAGEECQL</sequence>
<protein>
    <submittedName>
        <fullName evidence="2">Uncharacterized protein</fullName>
    </submittedName>
</protein>
<reference evidence="2 3" key="1">
    <citation type="journal article" date="2020" name="G3 (Bethesda)">
        <title>Improved Reference Genome for Cyclotella cryptica CCMP332, a Model for Cell Wall Morphogenesis, Salinity Adaptation, and Lipid Production in Diatoms (Bacillariophyta).</title>
        <authorList>
            <person name="Roberts W.R."/>
            <person name="Downey K.M."/>
            <person name="Ruck E.C."/>
            <person name="Traller J.C."/>
            <person name="Alverson A.J."/>
        </authorList>
    </citation>
    <scope>NUCLEOTIDE SEQUENCE [LARGE SCALE GENOMIC DNA]</scope>
    <source>
        <strain evidence="2 3">CCMP332</strain>
    </source>
</reference>
<comment type="caution">
    <text evidence="2">The sequence shown here is derived from an EMBL/GenBank/DDBJ whole genome shotgun (WGS) entry which is preliminary data.</text>
</comment>
<evidence type="ECO:0000256" key="1">
    <source>
        <dbReference type="SAM" id="MobiDB-lite"/>
    </source>
</evidence>
<feature type="compositionally biased region" description="Basic and acidic residues" evidence="1">
    <location>
        <begin position="60"/>
        <end position="101"/>
    </location>
</feature>
<evidence type="ECO:0000313" key="2">
    <source>
        <dbReference type="EMBL" id="KAL3781298.1"/>
    </source>
</evidence>
<dbReference type="Proteomes" id="UP001516023">
    <property type="component" value="Unassembled WGS sequence"/>
</dbReference>
<organism evidence="2 3">
    <name type="scientific">Cyclotella cryptica</name>
    <dbReference type="NCBI Taxonomy" id="29204"/>
    <lineage>
        <taxon>Eukaryota</taxon>
        <taxon>Sar</taxon>
        <taxon>Stramenopiles</taxon>
        <taxon>Ochrophyta</taxon>
        <taxon>Bacillariophyta</taxon>
        <taxon>Coscinodiscophyceae</taxon>
        <taxon>Thalassiosirophycidae</taxon>
        <taxon>Stephanodiscales</taxon>
        <taxon>Stephanodiscaceae</taxon>
        <taxon>Cyclotella</taxon>
    </lineage>
</organism>
<dbReference type="AlphaFoldDB" id="A0ABD3P0G7"/>
<accession>A0ABD3P0G7</accession>
<keyword evidence="3" id="KW-1185">Reference proteome</keyword>
<feature type="region of interest" description="Disordered" evidence="1">
    <location>
        <begin position="1"/>
        <end position="38"/>
    </location>
</feature>
<name>A0ABD3P0G7_9STRA</name>